<protein>
    <submittedName>
        <fullName evidence="1">Uncharacterized protein</fullName>
    </submittedName>
</protein>
<dbReference type="RefSeq" id="WP_159552481.1">
    <property type="nucleotide sequence ID" value="NZ_CP035042.1"/>
</dbReference>
<proteinExistence type="predicted"/>
<dbReference type="KEGG" id="htx:EKK97_13150"/>
<dbReference type="OrthoDB" id="6136118at2"/>
<reference evidence="1 2" key="1">
    <citation type="submission" date="2019-01" db="EMBL/GenBank/DDBJ databases">
        <title>Complete genome of a denitifying bacterium Halomons sp. BC-M4-5.</title>
        <authorList>
            <person name="Wang L."/>
            <person name="Shao Z."/>
        </authorList>
    </citation>
    <scope>NUCLEOTIDE SEQUENCE [LARGE SCALE GENOMIC DNA]</scope>
    <source>
        <strain evidence="1 2">BC-M4-5</strain>
    </source>
</reference>
<dbReference type="Proteomes" id="UP000464013">
    <property type="component" value="Chromosome"/>
</dbReference>
<organism evidence="1 2">
    <name type="scientific">Billgrantia tianxiuensis</name>
    <dbReference type="NCBI Taxonomy" id="2497861"/>
    <lineage>
        <taxon>Bacteria</taxon>
        <taxon>Pseudomonadati</taxon>
        <taxon>Pseudomonadota</taxon>
        <taxon>Gammaproteobacteria</taxon>
        <taxon>Oceanospirillales</taxon>
        <taxon>Halomonadaceae</taxon>
        <taxon>Billgrantia</taxon>
    </lineage>
</organism>
<dbReference type="EMBL" id="CP035042">
    <property type="protein sequence ID" value="QHC50337.1"/>
    <property type="molecule type" value="Genomic_DNA"/>
</dbReference>
<sequence>MSDMTKTLWGQFMTAFNEQMKIEGVPQMLTGPQPWNWGGKNPPIGSIPYQQVQFLNIVPASPLVDPNTYGMKLSFGQQYKAFLNSLMVTDGGDEGQKLQQNIINATQNLGTVQASVNVAYQNFQQQTGSTESYADWLKNEGIAVAAQLQQATTAYQNAQSTYDEYMKKLKGPITDAVKQYNDNLSTVVGQAGTTLKDQPVFQLSETPWSYIQRITNDNYGSDASAGSARTFSFSSSTQEWSDSTVYSEGELGGLFDFFGFEAAGRVEKVSTEHFSSEYDITFAFQDVSVVNVTPENWFDASMPSNYVNGPFMPGHSGFEHGNDVYYFGKGGNLARIVSQMIVGYRPTITINAGTDFAEEVKQKVSGEGGFFIGPFEFGGAGGSDSDKGTVKVDGQTITCTSNSNWGTIIGLGTNWIVNPR</sequence>
<gene>
    <name evidence="1" type="ORF">EKK97_13150</name>
</gene>
<accession>A0A6I6SRS1</accession>
<evidence type="ECO:0000313" key="2">
    <source>
        <dbReference type="Proteomes" id="UP000464013"/>
    </source>
</evidence>
<evidence type="ECO:0000313" key="1">
    <source>
        <dbReference type="EMBL" id="QHC50337.1"/>
    </source>
</evidence>
<dbReference type="AlphaFoldDB" id="A0A6I6SRS1"/>
<name>A0A6I6SRS1_9GAMM</name>
<keyword evidence="2" id="KW-1185">Reference proteome</keyword>